<sequence>MKITRVRAFLMASFTLAAVSSIRAETFTVGDAINWTVNPTFNYTDWAKNTSAKVGDSLEFTYNAERHDVRRVTEEEYDACDLVNYLEAWTSGADTVLLNSSGTWYFLCSKPGQKFSIDVAPAVPLAANSPTPAPIPSLSRSPSQSPPPPPSPSPPSPPPAPSHLLHLQVMHPLFFLLWQDCLFLLQLLGASSVVLNLDRTA</sequence>
<keyword evidence="7" id="KW-1185">Reference proteome</keyword>
<evidence type="ECO:0000313" key="7">
    <source>
        <dbReference type="Proteomes" id="UP001605036"/>
    </source>
</evidence>
<reference evidence="6 7" key="1">
    <citation type="submission" date="2024-09" db="EMBL/GenBank/DDBJ databases">
        <title>Chromosome-scale assembly of Riccia fluitans.</title>
        <authorList>
            <person name="Paukszto L."/>
            <person name="Sawicki J."/>
            <person name="Karawczyk K."/>
            <person name="Piernik-Szablinska J."/>
            <person name="Szczecinska M."/>
            <person name="Mazdziarz M."/>
        </authorList>
    </citation>
    <scope>NUCLEOTIDE SEQUENCE [LARGE SCALE GENOMIC DNA]</scope>
    <source>
        <strain evidence="6">Rf_01</strain>
        <tissue evidence="6">Aerial parts of the thallus</tissue>
    </source>
</reference>
<dbReference type="Proteomes" id="UP001605036">
    <property type="component" value="Unassembled WGS sequence"/>
</dbReference>
<dbReference type="PANTHER" id="PTHR33021:SF339">
    <property type="entry name" value="OS07G0570600 PROTEIN"/>
    <property type="match status" value="1"/>
</dbReference>
<feature type="domain" description="Phytocyanin" evidence="5">
    <location>
        <begin position="25"/>
        <end position="129"/>
    </location>
</feature>
<organism evidence="6 7">
    <name type="scientific">Riccia fluitans</name>
    <dbReference type="NCBI Taxonomy" id="41844"/>
    <lineage>
        <taxon>Eukaryota</taxon>
        <taxon>Viridiplantae</taxon>
        <taxon>Streptophyta</taxon>
        <taxon>Embryophyta</taxon>
        <taxon>Marchantiophyta</taxon>
        <taxon>Marchantiopsida</taxon>
        <taxon>Marchantiidae</taxon>
        <taxon>Marchantiales</taxon>
        <taxon>Ricciaceae</taxon>
        <taxon>Riccia</taxon>
    </lineage>
</organism>
<feature type="signal peptide" evidence="4">
    <location>
        <begin position="1"/>
        <end position="24"/>
    </location>
</feature>
<feature type="chain" id="PRO_5044789221" description="Phytocyanin domain-containing protein" evidence="4">
    <location>
        <begin position="25"/>
        <end position="201"/>
    </location>
</feature>
<evidence type="ECO:0000313" key="6">
    <source>
        <dbReference type="EMBL" id="KAL2634735.1"/>
    </source>
</evidence>
<dbReference type="PANTHER" id="PTHR33021">
    <property type="entry name" value="BLUE COPPER PROTEIN"/>
    <property type="match status" value="1"/>
</dbReference>
<evidence type="ECO:0000256" key="3">
    <source>
        <dbReference type="SAM" id="MobiDB-lite"/>
    </source>
</evidence>
<dbReference type="InterPro" id="IPR003245">
    <property type="entry name" value="Phytocyanin_dom"/>
</dbReference>
<accession>A0ABD1YW88</accession>
<evidence type="ECO:0000256" key="4">
    <source>
        <dbReference type="SAM" id="SignalP"/>
    </source>
</evidence>
<evidence type="ECO:0000256" key="2">
    <source>
        <dbReference type="ARBA" id="ARBA00023180"/>
    </source>
</evidence>
<protein>
    <recommendedName>
        <fullName evidence="5">Phytocyanin domain-containing protein</fullName>
    </recommendedName>
</protein>
<dbReference type="Pfam" id="PF02298">
    <property type="entry name" value="Cu_bind_like"/>
    <property type="match status" value="1"/>
</dbReference>
<dbReference type="InterPro" id="IPR008972">
    <property type="entry name" value="Cupredoxin"/>
</dbReference>
<dbReference type="SUPFAM" id="SSF49503">
    <property type="entry name" value="Cupredoxins"/>
    <property type="match status" value="1"/>
</dbReference>
<dbReference type="FunFam" id="2.60.40.420:FF:000034">
    <property type="entry name" value="Cupredoxin superfamily protein"/>
    <property type="match status" value="1"/>
</dbReference>
<keyword evidence="4" id="KW-0732">Signal</keyword>
<proteinExistence type="predicted"/>
<dbReference type="InterPro" id="IPR039391">
    <property type="entry name" value="Phytocyanin-like"/>
</dbReference>
<dbReference type="EMBL" id="JBHFFA010000003">
    <property type="protein sequence ID" value="KAL2634735.1"/>
    <property type="molecule type" value="Genomic_DNA"/>
</dbReference>
<feature type="region of interest" description="Disordered" evidence="3">
    <location>
        <begin position="130"/>
        <end position="160"/>
    </location>
</feature>
<gene>
    <name evidence="6" type="ORF">R1flu_006214</name>
</gene>
<dbReference type="PROSITE" id="PS51485">
    <property type="entry name" value="PHYTOCYANIN"/>
    <property type="match status" value="1"/>
</dbReference>
<comment type="caution">
    <text evidence="6">The sequence shown here is derived from an EMBL/GenBank/DDBJ whole genome shotgun (WGS) entry which is preliminary data.</text>
</comment>
<dbReference type="Gene3D" id="2.60.40.420">
    <property type="entry name" value="Cupredoxins - blue copper proteins"/>
    <property type="match status" value="1"/>
</dbReference>
<dbReference type="AlphaFoldDB" id="A0ABD1YW88"/>
<evidence type="ECO:0000259" key="5">
    <source>
        <dbReference type="PROSITE" id="PS51485"/>
    </source>
</evidence>
<keyword evidence="1" id="KW-1015">Disulfide bond</keyword>
<evidence type="ECO:0000256" key="1">
    <source>
        <dbReference type="ARBA" id="ARBA00023157"/>
    </source>
</evidence>
<name>A0ABD1YW88_9MARC</name>
<dbReference type="CDD" id="cd04216">
    <property type="entry name" value="Phytocyanin"/>
    <property type="match status" value="1"/>
</dbReference>
<keyword evidence="2" id="KW-0325">Glycoprotein</keyword>
<feature type="compositionally biased region" description="Pro residues" evidence="3">
    <location>
        <begin position="144"/>
        <end position="160"/>
    </location>
</feature>